<feature type="transmembrane region" description="Helical" evidence="1">
    <location>
        <begin position="7"/>
        <end position="27"/>
    </location>
</feature>
<protein>
    <recommendedName>
        <fullName evidence="4">Inner membrane protein</fullName>
    </recommendedName>
</protein>
<dbReference type="AlphaFoldDB" id="A0A428LN43"/>
<gene>
    <name evidence="2" type="ORF">EJE24_16740</name>
</gene>
<organism evidence="2 3">
    <name type="scientific">Enterobacter huaxiensis</name>
    <dbReference type="NCBI Taxonomy" id="2494702"/>
    <lineage>
        <taxon>Bacteria</taxon>
        <taxon>Pseudomonadati</taxon>
        <taxon>Pseudomonadota</taxon>
        <taxon>Gammaproteobacteria</taxon>
        <taxon>Enterobacterales</taxon>
        <taxon>Enterobacteriaceae</taxon>
        <taxon>Enterobacter</taxon>
    </lineage>
</organism>
<keyword evidence="1" id="KW-1133">Transmembrane helix</keyword>
<evidence type="ECO:0008006" key="4">
    <source>
        <dbReference type="Google" id="ProtNLM"/>
    </source>
</evidence>
<evidence type="ECO:0000256" key="1">
    <source>
        <dbReference type="SAM" id="Phobius"/>
    </source>
</evidence>
<proteinExistence type="predicted"/>
<keyword evidence="1" id="KW-0812">Transmembrane</keyword>
<dbReference type="EMBL" id="RWHU01000006">
    <property type="protein sequence ID" value="RSK65741.1"/>
    <property type="molecule type" value="Genomic_DNA"/>
</dbReference>
<dbReference type="RefSeq" id="WP_125915048.1">
    <property type="nucleotide sequence ID" value="NZ_RWHU01000006.1"/>
</dbReference>
<comment type="caution">
    <text evidence="2">The sequence shown here is derived from an EMBL/GenBank/DDBJ whole genome shotgun (WGS) entry which is preliminary data.</text>
</comment>
<accession>A0A428LN43</accession>
<name>A0A428LN43_9ENTR</name>
<reference evidence="2 3" key="1">
    <citation type="submission" date="2018-12" db="EMBL/GenBank/DDBJ databases">
        <title>The Genome Submission of two Enterobacter spp. strains.</title>
        <authorList>
            <person name="Wu W."/>
            <person name="Wei L."/>
            <person name="Feng Y."/>
            <person name="Zong Z."/>
        </authorList>
    </citation>
    <scope>NUCLEOTIDE SEQUENCE [LARGE SCALE GENOMIC DNA]</scope>
    <source>
        <strain evidence="2 3">WCHEHu045002</strain>
    </source>
</reference>
<evidence type="ECO:0000313" key="2">
    <source>
        <dbReference type="EMBL" id="RSK65741.1"/>
    </source>
</evidence>
<dbReference type="Proteomes" id="UP000276389">
    <property type="component" value="Unassembled WGS sequence"/>
</dbReference>
<evidence type="ECO:0000313" key="3">
    <source>
        <dbReference type="Proteomes" id="UP000276389"/>
    </source>
</evidence>
<sequence>MRRYRHLPYILAACLIITGALSGYYLWQRYAIQPFSCQANLVQHHPEETLSLWLNYIFDGNSGTLSMNGRAQSIPNKIIDRKISFRVDRKDSVFLLTSDKHMKFPDDNVEDEWLEKYEPQFFVYAGKSIYIRINEQQNGNYIFTLGTLPTYMCRASKKE</sequence>
<keyword evidence="1" id="KW-0472">Membrane</keyword>